<name>A0A2P6NC44_9EUKA</name>
<dbReference type="Proteomes" id="UP000241769">
    <property type="component" value="Unassembled WGS sequence"/>
</dbReference>
<dbReference type="InParanoid" id="A0A2P6NC44"/>
<dbReference type="EMBL" id="MDYQ01000122">
    <property type="protein sequence ID" value="PRP81529.1"/>
    <property type="molecule type" value="Genomic_DNA"/>
</dbReference>
<reference evidence="1 2" key="1">
    <citation type="journal article" date="2018" name="Genome Biol. Evol.">
        <title>Multiple Roots of Fruiting Body Formation in Amoebozoa.</title>
        <authorList>
            <person name="Hillmann F."/>
            <person name="Forbes G."/>
            <person name="Novohradska S."/>
            <person name="Ferling I."/>
            <person name="Riege K."/>
            <person name="Groth M."/>
            <person name="Westermann M."/>
            <person name="Marz M."/>
            <person name="Spaller T."/>
            <person name="Winckler T."/>
            <person name="Schaap P."/>
            <person name="Glockner G."/>
        </authorList>
    </citation>
    <scope>NUCLEOTIDE SEQUENCE [LARGE SCALE GENOMIC DNA]</scope>
    <source>
        <strain evidence="1 2">Jena</strain>
    </source>
</reference>
<evidence type="ECO:0000313" key="1">
    <source>
        <dbReference type="EMBL" id="PRP81529.1"/>
    </source>
</evidence>
<comment type="caution">
    <text evidence="1">The sequence shown here is derived from an EMBL/GenBank/DDBJ whole genome shotgun (WGS) entry which is preliminary data.</text>
</comment>
<gene>
    <name evidence="1" type="ORF">PROFUN_10891</name>
</gene>
<keyword evidence="2" id="KW-1185">Reference proteome</keyword>
<proteinExistence type="predicted"/>
<dbReference type="AlphaFoldDB" id="A0A2P6NC44"/>
<protein>
    <submittedName>
        <fullName evidence="1">Uncharacterized protein</fullName>
    </submittedName>
</protein>
<evidence type="ECO:0000313" key="2">
    <source>
        <dbReference type="Proteomes" id="UP000241769"/>
    </source>
</evidence>
<organism evidence="1 2">
    <name type="scientific">Planoprotostelium fungivorum</name>
    <dbReference type="NCBI Taxonomy" id="1890364"/>
    <lineage>
        <taxon>Eukaryota</taxon>
        <taxon>Amoebozoa</taxon>
        <taxon>Evosea</taxon>
        <taxon>Variosea</taxon>
        <taxon>Cavosteliida</taxon>
        <taxon>Cavosteliaceae</taxon>
        <taxon>Planoprotostelium</taxon>
    </lineage>
</organism>
<sequence length="129" mass="14981">MSRSHQPPAWFVDVRKQQGDLEWTTHVKLTRRRNLRENAQFEHRQSIFSSAHKAASQQQLHSYNFDATTSHGSPLLRHESQRLDCNIPLHKLSSDQQHLSPQRTTSELTTSLASHWNPSRVVLFTFPTD</sequence>
<accession>A0A2P6NC44</accession>